<name>A0A370FU70_9BURK</name>
<evidence type="ECO:0000313" key="4">
    <source>
        <dbReference type="Proteomes" id="UP000255265"/>
    </source>
</evidence>
<dbReference type="PANTHER" id="PTHR30189">
    <property type="entry name" value="LPS-ASSEMBLY PROTEIN"/>
    <property type="match status" value="1"/>
</dbReference>
<keyword evidence="1" id="KW-0472">Membrane</keyword>
<comment type="caution">
    <text evidence="3">The sequence shown here is derived from an EMBL/GenBank/DDBJ whole genome shotgun (WGS) entry which is preliminary data.</text>
</comment>
<dbReference type="GO" id="GO:0015920">
    <property type="term" value="P:lipopolysaccharide transport"/>
    <property type="evidence" value="ECO:0007669"/>
    <property type="project" value="InterPro"/>
</dbReference>
<comment type="caution">
    <text evidence="1">Lacks conserved residue(s) required for the propagation of feature annotation.</text>
</comment>
<dbReference type="GO" id="GO:1990351">
    <property type="term" value="C:transporter complex"/>
    <property type="evidence" value="ECO:0007669"/>
    <property type="project" value="TreeGrafter"/>
</dbReference>
<feature type="domain" description="LptD C-terminal" evidence="2">
    <location>
        <begin position="312"/>
        <end position="689"/>
    </location>
</feature>
<evidence type="ECO:0000256" key="1">
    <source>
        <dbReference type="HAMAP-Rule" id="MF_01411"/>
    </source>
</evidence>
<dbReference type="GO" id="GO:0043165">
    <property type="term" value="P:Gram-negative-bacterium-type cell outer membrane assembly"/>
    <property type="evidence" value="ECO:0007669"/>
    <property type="project" value="UniProtKB-UniRule"/>
</dbReference>
<dbReference type="OrthoDB" id="9760225at2"/>
<dbReference type="STRING" id="433924.NS331_03955"/>
<keyword evidence="1" id="KW-0732">Signal</keyword>
<proteinExistence type="inferred from homology"/>
<dbReference type="InterPro" id="IPR007543">
    <property type="entry name" value="LptD_C"/>
</dbReference>
<feature type="signal peptide" evidence="1">
    <location>
        <begin position="1"/>
        <end position="33"/>
    </location>
</feature>
<comment type="function">
    <text evidence="1">Together with LptE, is involved in the assembly of lipopolysaccharide (LPS) at the surface of the outer membrane.</text>
</comment>
<evidence type="ECO:0000313" key="3">
    <source>
        <dbReference type="EMBL" id="RDI29308.1"/>
    </source>
</evidence>
<accession>A0A370FU70</accession>
<dbReference type="InterPro" id="IPR050218">
    <property type="entry name" value="LptD"/>
</dbReference>
<comment type="subunit">
    <text evidence="1">Component of the lipopolysaccharide transport and assembly complex. Interacts with LptE and LptA.</text>
</comment>
<protein>
    <recommendedName>
        <fullName evidence="1">LPS-assembly protein LptD</fullName>
    </recommendedName>
</protein>
<dbReference type="HAMAP" id="MF_01411">
    <property type="entry name" value="LPS_assembly_LptD"/>
    <property type="match status" value="1"/>
</dbReference>
<reference evidence="3 4" key="1">
    <citation type="submission" date="2018-07" db="EMBL/GenBank/DDBJ databases">
        <title>Genomic Encyclopedia of Type Strains, Phase IV (KMG-IV): sequencing the most valuable type-strain genomes for metagenomic binning, comparative biology and taxonomic classification.</title>
        <authorList>
            <person name="Goeker M."/>
        </authorList>
    </citation>
    <scope>NUCLEOTIDE SEQUENCE [LARGE SCALE GENOMIC DNA]</scope>
    <source>
        <strain evidence="3 4">DSM 21352</strain>
    </source>
</reference>
<dbReference type="PANTHER" id="PTHR30189:SF1">
    <property type="entry name" value="LPS-ASSEMBLY PROTEIN LPTD"/>
    <property type="match status" value="1"/>
</dbReference>
<keyword evidence="4" id="KW-1185">Reference proteome</keyword>
<dbReference type="Proteomes" id="UP000255265">
    <property type="component" value="Unassembled WGS sequence"/>
</dbReference>
<dbReference type="InterPro" id="IPR020889">
    <property type="entry name" value="LipoPS_assembly_LptD"/>
</dbReference>
<keyword evidence="1" id="KW-0998">Cell outer membrane</keyword>
<dbReference type="Pfam" id="PF04453">
    <property type="entry name" value="LptD"/>
    <property type="match status" value="1"/>
</dbReference>
<comment type="subcellular location">
    <subcellularLocation>
        <location evidence="1">Cell outer membrane</location>
    </subcellularLocation>
</comment>
<comment type="similarity">
    <text evidence="1">Belongs to the LptD family.</text>
</comment>
<gene>
    <name evidence="1" type="primary">lptD</name>
    <name evidence="3" type="ORF">DFR41_1011064</name>
</gene>
<dbReference type="RefSeq" id="WP_114801951.1">
    <property type="nucleotide sequence ID" value="NZ_QQAV01000001.1"/>
</dbReference>
<dbReference type="AlphaFoldDB" id="A0A370FU70"/>
<dbReference type="EMBL" id="QQAV01000001">
    <property type="protein sequence ID" value="RDI29308.1"/>
    <property type="molecule type" value="Genomic_DNA"/>
</dbReference>
<sequence length="799" mass="89287" precursor="true">MPDHSRAPGHRRLPPLPLALLTLALAAVQGAWAQSAPALPDEPPLVLRRSPQLTENILPTERSQRPSIVQGDRISGRPDLETTVEGNASLRRGDTVIRADRLNYDQPQDLATAEGEVRVNQAGNIYEGPRLQLKLETFEGFFDSVRYQLLTNGAHGTADRVDFVDSDRTIARRATYTTCRREDDQPGWKPAWFLSAENLRTDSAEGVGVAENVQLHFMGMSSPALPSVSFPLDDQRKSGILPPVIGMDSVNGLELTLPYYWNIAPNRDATFTPSVMSKRGINIANEFRYLEKDYSGEVRFDLMPDDQLRNRDRWGLWLRHRQNFNAGTLGMDTLSANLSVDRVSDDDYWRDFTRTPTLTSRQLSADGTVNWSKGDWSGRLFAQKWQTLTYTEAPITPAYDRLPQLTANYALYDWNGFDFSFNNELTRFSANSTQQGQPNADRLFSQVQLSRPFVRPGYYVTPKLTLSGTSYSFDGPLSNGATSANRTVPTFSLDTGMTFERETSLFGKAYTQTLEPRAFFVNTPYRDQSTLPVYDTAKSDLSLASLFTENEFTGNDRISATKAVTLGVTSRLIDPDTGFERARFGIAQRRRLSDQLVTLPGGTASTDRASDVVTGAQININPQWSVEGAVQYNPQIDKSERRAITARYTPGPYRSLSASYRYQDDRISVNNSGYESIDLGWQWPLNDLWGDKGSPKAGGGLGGGRWYAVGRVNYSLRDKVVTDAVMGVEYDGCCYIGRVVLEKVSTGVATATKRIMFQIEFMGFTSLGTSPMRTLQTNVPRYRSLREPTLAPSRFTNYE</sequence>
<dbReference type="GO" id="GO:0009279">
    <property type="term" value="C:cell outer membrane"/>
    <property type="evidence" value="ECO:0007669"/>
    <property type="project" value="UniProtKB-SubCell"/>
</dbReference>
<organism evidence="3 4">
    <name type="scientific">Pseudacidovorax intermedius</name>
    <dbReference type="NCBI Taxonomy" id="433924"/>
    <lineage>
        <taxon>Bacteria</taxon>
        <taxon>Pseudomonadati</taxon>
        <taxon>Pseudomonadota</taxon>
        <taxon>Betaproteobacteria</taxon>
        <taxon>Burkholderiales</taxon>
        <taxon>Comamonadaceae</taxon>
        <taxon>Pseudacidovorax</taxon>
    </lineage>
</organism>
<feature type="chain" id="PRO_5017092218" description="LPS-assembly protein LptD" evidence="1">
    <location>
        <begin position="34"/>
        <end position="799"/>
    </location>
</feature>
<evidence type="ECO:0000259" key="2">
    <source>
        <dbReference type="Pfam" id="PF04453"/>
    </source>
</evidence>